<name>A0ABR1J396_9AGAR</name>
<feature type="region of interest" description="Disordered" evidence="1">
    <location>
        <begin position="1"/>
        <end position="67"/>
    </location>
</feature>
<accession>A0ABR1J396</accession>
<dbReference type="Proteomes" id="UP001498398">
    <property type="component" value="Unassembled WGS sequence"/>
</dbReference>
<organism evidence="2 3">
    <name type="scientific">Marasmiellus scandens</name>
    <dbReference type="NCBI Taxonomy" id="2682957"/>
    <lineage>
        <taxon>Eukaryota</taxon>
        <taxon>Fungi</taxon>
        <taxon>Dikarya</taxon>
        <taxon>Basidiomycota</taxon>
        <taxon>Agaricomycotina</taxon>
        <taxon>Agaricomycetes</taxon>
        <taxon>Agaricomycetidae</taxon>
        <taxon>Agaricales</taxon>
        <taxon>Marasmiineae</taxon>
        <taxon>Omphalotaceae</taxon>
        <taxon>Marasmiellus</taxon>
    </lineage>
</organism>
<evidence type="ECO:0000313" key="2">
    <source>
        <dbReference type="EMBL" id="KAK7446048.1"/>
    </source>
</evidence>
<gene>
    <name evidence="2" type="ORF">VKT23_014671</name>
</gene>
<proteinExistence type="predicted"/>
<dbReference type="EMBL" id="JBANRG010000045">
    <property type="protein sequence ID" value="KAK7446048.1"/>
    <property type="molecule type" value="Genomic_DNA"/>
</dbReference>
<feature type="compositionally biased region" description="Basic and acidic residues" evidence="1">
    <location>
        <begin position="32"/>
        <end position="59"/>
    </location>
</feature>
<evidence type="ECO:0000256" key="1">
    <source>
        <dbReference type="SAM" id="MobiDB-lite"/>
    </source>
</evidence>
<keyword evidence="3" id="KW-1185">Reference proteome</keyword>
<comment type="caution">
    <text evidence="2">The sequence shown here is derived from an EMBL/GenBank/DDBJ whole genome shotgun (WGS) entry which is preliminary data.</text>
</comment>
<sequence>MEGELRDDVDVVSTSSTSANPISTMNLPGQALKERAWHKGPGDAKRPRDHVGADSNEKSTKKRRKAY</sequence>
<protein>
    <submittedName>
        <fullName evidence="2">Uncharacterized protein</fullName>
    </submittedName>
</protein>
<evidence type="ECO:0000313" key="3">
    <source>
        <dbReference type="Proteomes" id="UP001498398"/>
    </source>
</evidence>
<reference evidence="2 3" key="1">
    <citation type="submission" date="2024-01" db="EMBL/GenBank/DDBJ databases">
        <title>A draft genome for the cacao thread blight pathogen Marasmiellus scandens.</title>
        <authorList>
            <person name="Baruah I.K."/>
            <person name="Leung J."/>
            <person name="Bukari Y."/>
            <person name="Amoako-Attah I."/>
            <person name="Meinhardt L.W."/>
            <person name="Bailey B.A."/>
            <person name="Cohen S.P."/>
        </authorList>
    </citation>
    <scope>NUCLEOTIDE SEQUENCE [LARGE SCALE GENOMIC DNA]</scope>
    <source>
        <strain evidence="2 3">GH-19</strain>
    </source>
</reference>